<dbReference type="EMBL" id="PFHR01000203">
    <property type="protein sequence ID" value="PIW96664.1"/>
    <property type="molecule type" value="Genomic_DNA"/>
</dbReference>
<accession>A0A2M7IN77</accession>
<organism evidence="2 3">
    <name type="scientific">Candidatus Kaiserbacteria bacterium CG_4_8_14_3_um_filter_38_9</name>
    <dbReference type="NCBI Taxonomy" id="1974599"/>
    <lineage>
        <taxon>Bacteria</taxon>
        <taxon>Candidatus Kaiseribacteriota</taxon>
    </lineage>
</organism>
<protein>
    <submittedName>
        <fullName evidence="2">Uncharacterized protein</fullName>
    </submittedName>
</protein>
<comment type="caution">
    <text evidence="2">The sequence shown here is derived from an EMBL/GenBank/DDBJ whole genome shotgun (WGS) entry which is preliminary data.</text>
</comment>
<name>A0A2M7IN77_9BACT</name>
<feature type="non-terminal residue" evidence="2">
    <location>
        <position position="217"/>
    </location>
</feature>
<evidence type="ECO:0000313" key="2">
    <source>
        <dbReference type="EMBL" id="PIW96664.1"/>
    </source>
</evidence>
<reference evidence="3" key="1">
    <citation type="submission" date="2017-09" db="EMBL/GenBank/DDBJ databases">
        <title>Depth-based differentiation of microbial function through sediment-hosted aquifers and enrichment of novel symbionts in the deep terrestrial subsurface.</title>
        <authorList>
            <person name="Probst A.J."/>
            <person name="Ladd B."/>
            <person name="Jarett J.K."/>
            <person name="Geller-Mcgrath D.E."/>
            <person name="Sieber C.M.K."/>
            <person name="Emerson J.B."/>
            <person name="Anantharaman K."/>
            <person name="Thomas B.C."/>
            <person name="Malmstrom R."/>
            <person name="Stieglmeier M."/>
            <person name="Klingl A."/>
            <person name="Woyke T."/>
            <person name="Ryan C.M."/>
            <person name="Banfield J.F."/>
        </authorList>
    </citation>
    <scope>NUCLEOTIDE SEQUENCE [LARGE SCALE GENOMIC DNA]</scope>
</reference>
<feature type="region of interest" description="Disordered" evidence="1">
    <location>
        <begin position="192"/>
        <end position="217"/>
    </location>
</feature>
<gene>
    <name evidence="2" type="ORF">COZ82_03790</name>
</gene>
<evidence type="ECO:0000256" key="1">
    <source>
        <dbReference type="SAM" id="MobiDB-lite"/>
    </source>
</evidence>
<proteinExistence type="predicted"/>
<sequence>MKTVTIEGEVYTKVSILADKFGYTGDYIGQLCRSNKVEARLIGRAWYVNEYSLNKHKDTRYETLRANEKISKLSSELVSVPHVPKTVVKPTLSKLTKRSILNPDNYHWITRTEILPESTYFHDDHDLVPEAKNVQSPVELLKPAKIPVELSDATRVSVKVIEKNPYEISFSDLPEVSLQGQVTIEDLNEDLNEEEDGNDEKLVSANSLPLRPLNKME</sequence>
<evidence type="ECO:0000313" key="3">
    <source>
        <dbReference type="Proteomes" id="UP000230837"/>
    </source>
</evidence>
<dbReference type="AlphaFoldDB" id="A0A2M7IN77"/>
<dbReference type="Proteomes" id="UP000230837">
    <property type="component" value="Unassembled WGS sequence"/>
</dbReference>